<dbReference type="CDD" id="cd09276">
    <property type="entry name" value="Rnase_HI_RT_non_LTR"/>
    <property type="match status" value="1"/>
</dbReference>
<dbReference type="Pfam" id="PF00075">
    <property type="entry name" value="RNase_H"/>
    <property type="match status" value="1"/>
</dbReference>
<dbReference type="InterPro" id="IPR043502">
    <property type="entry name" value="DNA/RNA_pol_sf"/>
</dbReference>
<sequence>MTQIKKSQTTGKAKALKQNVKKDDTGASGSGTGFQGFPEIPPKAPILRERQEKLKYRTNDGGPFVLKLTTADAISANNILNSDSFREVEGLKVFVPSFYIFSEGVIANVDQKYQLKDLQENARAESEIVEVERLTRWDAAKKKVEATDKLKITFRGTKLPNSMSIYGINLRVTYFIPMPLFCRKCLSYGHFKKYCTGEEICEGCTEKHVSEEERKDCVKVWCKFCKNDEHKTHDKSCKERKRQQTIKRIMTIRKLTFWEAQKYMLGNQDEAAEIEQQAEKQSALYATVVKLKEQEETIEKLRSMVAEIRQKVCNSDTRGNEDLVQEDKAEGRVTIAIITDISKAFDHVKIETLIEIMEQHEISQEISNWIHQLLINRELIMSTEKEQISIMTSEGVPQGCKLSPTLFNIYTTEIHDLNNEECRVLQYADDVTLVIAEHNKNILETAVVKYPTNPPKNLHIYDNIKGLEKMKKVQTSNVILKTISLETIKKFADHFVIYTDGSDDGENRGIGIIMQDTGEEISKKIEEEISICTVETIAIFLAIKFAISMGKEKIVIFTDSQSAALSLQNKNNTKYYDTLIHKLVDNHPDKQITIQWIPGHTGIIGNEKADAAARRGTTTDAEKIKVTIPKEENIKITEKRIYKKWCQKFKEITNEKGKFYREIVGEVPNKKPWFKGQKKRGKPLRKLQMAALQNAVEKLSLNENTPTAHSEDQISTFPQRRKNKPFPRNLQPTTPTENMAIEEALKNVSTEFVVRKMLHFHQPERFSVQ</sequence>
<keyword evidence="3" id="KW-1185">Reference proteome</keyword>
<organism evidence="2 3">
    <name type="scientific">Phlebotomus papatasi</name>
    <name type="common">Sandfly</name>
    <dbReference type="NCBI Taxonomy" id="29031"/>
    <lineage>
        <taxon>Eukaryota</taxon>
        <taxon>Metazoa</taxon>
        <taxon>Ecdysozoa</taxon>
        <taxon>Arthropoda</taxon>
        <taxon>Hexapoda</taxon>
        <taxon>Insecta</taxon>
        <taxon>Pterygota</taxon>
        <taxon>Neoptera</taxon>
        <taxon>Endopterygota</taxon>
        <taxon>Diptera</taxon>
        <taxon>Nematocera</taxon>
        <taxon>Psychodoidea</taxon>
        <taxon>Psychodidae</taxon>
        <taxon>Phlebotomus</taxon>
        <taxon>Phlebotomus</taxon>
    </lineage>
</organism>
<dbReference type="SUPFAM" id="SSF56672">
    <property type="entry name" value="DNA/RNA polymerases"/>
    <property type="match status" value="1"/>
</dbReference>
<dbReference type="VEuPathDB" id="VectorBase:PPAPM1_002899"/>
<dbReference type="InterPro" id="IPR002156">
    <property type="entry name" value="RNaseH_domain"/>
</dbReference>
<dbReference type="InterPro" id="IPR000477">
    <property type="entry name" value="RT_dom"/>
</dbReference>
<dbReference type="PROSITE" id="PS50878">
    <property type="entry name" value="RT_POL"/>
    <property type="match status" value="1"/>
</dbReference>
<dbReference type="GO" id="GO:0004523">
    <property type="term" value="F:RNA-DNA hybrid ribonuclease activity"/>
    <property type="evidence" value="ECO:0007669"/>
    <property type="project" value="InterPro"/>
</dbReference>
<proteinExistence type="predicted"/>
<dbReference type="GO" id="GO:0042575">
    <property type="term" value="C:DNA polymerase complex"/>
    <property type="evidence" value="ECO:0007669"/>
    <property type="project" value="UniProtKB-ARBA"/>
</dbReference>
<dbReference type="Pfam" id="PF00078">
    <property type="entry name" value="RVT_1"/>
    <property type="match status" value="1"/>
</dbReference>
<dbReference type="InterPro" id="IPR036397">
    <property type="entry name" value="RNaseH_sf"/>
</dbReference>
<accession>A0A240SYU6</accession>
<dbReference type="EnsemblMetazoa" id="PPAI013142-RA">
    <property type="protein sequence ID" value="PPAI013142-PA"/>
    <property type="gene ID" value="PPAI013142"/>
</dbReference>
<evidence type="ECO:0008006" key="4">
    <source>
        <dbReference type="Google" id="ProtNLM"/>
    </source>
</evidence>
<dbReference type="InterPro" id="IPR012337">
    <property type="entry name" value="RNaseH-like_sf"/>
</dbReference>
<dbReference type="AlphaFoldDB" id="A0A240SYU6"/>
<feature type="compositionally biased region" description="Polar residues" evidence="1">
    <location>
        <begin position="1"/>
        <end position="11"/>
    </location>
</feature>
<dbReference type="Gene3D" id="3.30.420.10">
    <property type="entry name" value="Ribonuclease H-like superfamily/Ribonuclease H"/>
    <property type="match status" value="1"/>
</dbReference>
<dbReference type="VEuPathDB" id="VectorBase:PPAPM1_008647"/>
<dbReference type="PANTHER" id="PTHR47027">
    <property type="entry name" value="REVERSE TRANSCRIPTASE DOMAIN-CONTAINING PROTEIN"/>
    <property type="match status" value="1"/>
</dbReference>
<dbReference type="GO" id="GO:0003676">
    <property type="term" value="F:nucleic acid binding"/>
    <property type="evidence" value="ECO:0007669"/>
    <property type="project" value="InterPro"/>
</dbReference>
<dbReference type="Proteomes" id="UP000092462">
    <property type="component" value="Unassembled WGS sequence"/>
</dbReference>
<dbReference type="EMBL" id="AJVK01001001">
    <property type="status" value="NOT_ANNOTATED_CDS"/>
    <property type="molecule type" value="Genomic_DNA"/>
</dbReference>
<evidence type="ECO:0000256" key="1">
    <source>
        <dbReference type="SAM" id="MobiDB-lite"/>
    </source>
</evidence>
<name>A0A240SYU6_PHLPP</name>
<dbReference type="GO" id="GO:0071897">
    <property type="term" value="P:DNA biosynthetic process"/>
    <property type="evidence" value="ECO:0007669"/>
    <property type="project" value="UniProtKB-ARBA"/>
</dbReference>
<dbReference type="PROSITE" id="PS50879">
    <property type="entry name" value="RNASE_H_1"/>
    <property type="match status" value="1"/>
</dbReference>
<reference evidence="2" key="1">
    <citation type="submission" date="2022-08" db="UniProtKB">
        <authorList>
            <consortium name="EnsemblMetazoa"/>
        </authorList>
    </citation>
    <scope>IDENTIFICATION</scope>
    <source>
        <strain evidence="2">Israel</strain>
    </source>
</reference>
<dbReference type="VEuPathDB" id="VectorBase:PPAI013142"/>
<evidence type="ECO:0000313" key="3">
    <source>
        <dbReference type="Proteomes" id="UP000092462"/>
    </source>
</evidence>
<dbReference type="SUPFAM" id="SSF53098">
    <property type="entry name" value="Ribonuclease H-like"/>
    <property type="match status" value="1"/>
</dbReference>
<evidence type="ECO:0000313" key="2">
    <source>
        <dbReference type="EnsemblMetazoa" id="PPAI013142-PA"/>
    </source>
</evidence>
<dbReference type="PANTHER" id="PTHR47027:SF20">
    <property type="entry name" value="REVERSE TRANSCRIPTASE-LIKE PROTEIN WITH RNA-DIRECTED DNA POLYMERASE DOMAIN"/>
    <property type="match status" value="1"/>
</dbReference>
<protein>
    <recommendedName>
        <fullName evidence="4">RNase H type-1 domain-containing protein</fullName>
    </recommendedName>
</protein>
<feature type="region of interest" description="Disordered" evidence="1">
    <location>
        <begin position="704"/>
        <end position="734"/>
    </location>
</feature>
<feature type="region of interest" description="Disordered" evidence="1">
    <location>
        <begin position="1"/>
        <end position="42"/>
    </location>
</feature>
<feature type="compositionally biased region" description="Polar residues" evidence="1">
    <location>
        <begin position="704"/>
        <end position="718"/>
    </location>
</feature>